<dbReference type="GO" id="GO:0003677">
    <property type="term" value="F:DNA binding"/>
    <property type="evidence" value="ECO:0007669"/>
    <property type="project" value="UniProtKB-KW"/>
</dbReference>
<evidence type="ECO:0000256" key="4">
    <source>
        <dbReference type="SAM" id="MobiDB-lite"/>
    </source>
</evidence>
<organism evidence="7 8">
    <name type="scientific">Bailinhaonella thermotolerans</name>
    <dbReference type="NCBI Taxonomy" id="1070861"/>
    <lineage>
        <taxon>Bacteria</taxon>
        <taxon>Bacillati</taxon>
        <taxon>Actinomycetota</taxon>
        <taxon>Actinomycetes</taxon>
        <taxon>Streptosporangiales</taxon>
        <taxon>Streptosporangiaceae</taxon>
        <taxon>Bailinhaonella</taxon>
    </lineage>
</organism>
<evidence type="ECO:0000259" key="6">
    <source>
        <dbReference type="PROSITE" id="PS50110"/>
    </source>
</evidence>
<dbReference type="InterPro" id="IPR011006">
    <property type="entry name" value="CheY-like_superfamily"/>
</dbReference>
<keyword evidence="2" id="KW-0238">DNA-binding</keyword>
<accession>A0A3A4APA8</accession>
<dbReference type="PRINTS" id="PR00038">
    <property type="entry name" value="HTHLUXR"/>
</dbReference>
<feature type="region of interest" description="Disordered" evidence="4">
    <location>
        <begin position="1"/>
        <end position="44"/>
    </location>
</feature>
<dbReference type="CDD" id="cd06170">
    <property type="entry name" value="LuxR_C_like"/>
    <property type="match status" value="1"/>
</dbReference>
<proteinExistence type="predicted"/>
<sequence>MTADPPGSPGLLDGTAGPPGTAGTAGAPGSAGTAGAPGARRTGHGAESPAIRVLVCDDHPVFAESLALVLGKAGCEVVAVVGSPAAAIEVLRSRPVDVCLLDLNYPGETALERLPEILAAAPAVRPVLLSGLLDPSVVEAGREAGLRGFAAKTLQLGEIVDLITRVHAGEVVIRPGGSAAPEPPPADRDIQRLAAYLTPREREVVTALVRGENTTSLARTLGVSRSTARTHVQSVLTKLGVHSQREAVLAVARGGLVSVQTGEWLA</sequence>
<dbReference type="PANTHER" id="PTHR43214">
    <property type="entry name" value="TWO-COMPONENT RESPONSE REGULATOR"/>
    <property type="match status" value="1"/>
</dbReference>
<dbReference type="Pfam" id="PF00196">
    <property type="entry name" value="GerE"/>
    <property type="match status" value="1"/>
</dbReference>
<dbReference type="SMART" id="SM00448">
    <property type="entry name" value="REC"/>
    <property type="match status" value="1"/>
</dbReference>
<dbReference type="Gene3D" id="3.40.50.2300">
    <property type="match status" value="1"/>
</dbReference>
<reference evidence="7 8" key="1">
    <citation type="submission" date="2018-09" db="EMBL/GenBank/DDBJ databases">
        <title>YIM 75507 draft genome.</title>
        <authorList>
            <person name="Tang S."/>
            <person name="Feng Y."/>
        </authorList>
    </citation>
    <scope>NUCLEOTIDE SEQUENCE [LARGE SCALE GENOMIC DNA]</scope>
    <source>
        <strain evidence="7 8">YIM 75507</strain>
    </source>
</reference>
<dbReference type="Pfam" id="PF00072">
    <property type="entry name" value="Response_reg"/>
    <property type="match status" value="1"/>
</dbReference>
<evidence type="ECO:0000256" key="3">
    <source>
        <dbReference type="PROSITE-ProRule" id="PRU00169"/>
    </source>
</evidence>
<evidence type="ECO:0000256" key="2">
    <source>
        <dbReference type="ARBA" id="ARBA00023125"/>
    </source>
</evidence>
<feature type="compositionally biased region" description="Low complexity" evidence="4">
    <location>
        <begin position="14"/>
        <end position="40"/>
    </location>
</feature>
<dbReference type="AlphaFoldDB" id="A0A3A4APA8"/>
<feature type="domain" description="HTH luxR-type" evidence="5">
    <location>
        <begin position="190"/>
        <end position="255"/>
    </location>
</feature>
<evidence type="ECO:0000259" key="5">
    <source>
        <dbReference type="PROSITE" id="PS50043"/>
    </source>
</evidence>
<name>A0A3A4APA8_9ACTN</name>
<dbReference type="SUPFAM" id="SSF52172">
    <property type="entry name" value="CheY-like"/>
    <property type="match status" value="1"/>
</dbReference>
<evidence type="ECO:0000313" key="8">
    <source>
        <dbReference type="Proteomes" id="UP000265768"/>
    </source>
</evidence>
<dbReference type="PANTHER" id="PTHR43214:SF44">
    <property type="entry name" value="TWO-COMPONENT RESPONSE REGULATOR"/>
    <property type="match status" value="1"/>
</dbReference>
<protein>
    <submittedName>
        <fullName evidence="7">Response regulator</fullName>
    </submittedName>
</protein>
<dbReference type="InterPro" id="IPR039420">
    <property type="entry name" value="WalR-like"/>
</dbReference>
<dbReference type="SMART" id="SM00421">
    <property type="entry name" value="HTH_LUXR"/>
    <property type="match status" value="1"/>
</dbReference>
<dbReference type="OrthoDB" id="2878275at2"/>
<dbReference type="RefSeq" id="WP_147425236.1">
    <property type="nucleotide sequence ID" value="NZ_QZEY01000008.1"/>
</dbReference>
<dbReference type="CDD" id="cd17535">
    <property type="entry name" value="REC_NarL-like"/>
    <property type="match status" value="1"/>
</dbReference>
<dbReference type="InterPro" id="IPR000792">
    <property type="entry name" value="Tscrpt_reg_LuxR_C"/>
</dbReference>
<dbReference type="PROSITE" id="PS50110">
    <property type="entry name" value="RESPONSE_REGULATORY"/>
    <property type="match status" value="1"/>
</dbReference>
<dbReference type="SUPFAM" id="SSF46894">
    <property type="entry name" value="C-terminal effector domain of the bipartite response regulators"/>
    <property type="match status" value="1"/>
</dbReference>
<keyword evidence="1 3" id="KW-0597">Phosphoprotein</keyword>
<dbReference type="GO" id="GO:0006355">
    <property type="term" value="P:regulation of DNA-templated transcription"/>
    <property type="evidence" value="ECO:0007669"/>
    <property type="project" value="InterPro"/>
</dbReference>
<dbReference type="InterPro" id="IPR036388">
    <property type="entry name" value="WH-like_DNA-bd_sf"/>
</dbReference>
<dbReference type="PROSITE" id="PS50043">
    <property type="entry name" value="HTH_LUXR_2"/>
    <property type="match status" value="1"/>
</dbReference>
<keyword evidence="8" id="KW-1185">Reference proteome</keyword>
<feature type="domain" description="Response regulatory" evidence="6">
    <location>
        <begin position="52"/>
        <end position="167"/>
    </location>
</feature>
<dbReference type="InterPro" id="IPR016032">
    <property type="entry name" value="Sig_transdc_resp-reg_C-effctor"/>
</dbReference>
<dbReference type="EMBL" id="QZEY01000008">
    <property type="protein sequence ID" value="RJL30861.1"/>
    <property type="molecule type" value="Genomic_DNA"/>
</dbReference>
<dbReference type="InterPro" id="IPR058245">
    <property type="entry name" value="NreC/VraR/RcsB-like_REC"/>
</dbReference>
<dbReference type="InterPro" id="IPR001789">
    <property type="entry name" value="Sig_transdc_resp-reg_receiver"/>
</dbReference>
<evidence type="ECO:0000313" key="7">
    <source>
        <dbReference type="EMBL" id="RJL30861.1"/>
    </source>
</evidence>
<comment type="caution">
    <text evidence="7">The sequence shown here is derived from an EMBL/GenBank/DDBJ whole genome shotgun (WGS) entry which is preliminary data.</text>
</comment>
<dbReference type="Proteomes" id="UP000265768">
    <property type="component" value="Unassembled WGS sequence"/>
</dbReference>
<evidence type="ECO:0000256" key="1">
    <source>
        <dbReference type="ARBA" id="ARBA00022553"/>
    </source>
</evidence>
<feature type="modified residue" description="4-aspartylphosphate" evidence="3">
    <location>
        <position position="102"/>
    </location>
</feature>
<dbReference type="Gene3D" id="1.10.10.10">
    <property type="entry name" value="Winged helix-like DNA-binding domain superfamily/Winged helix DNA-binding domain"/>
    <property type="match status" value="1"/>
</dbReference>
<gene>
    <name evidence="7" type="ORF">D5H75_21400</name>
</gene>
<dbReference type="GO" id="GO:0000160">
    <property type="term" value="P:phosphorelay signal transduction system"/>
    <property type="evidence" value="ECO:0007669"/>
    <property type="project" value="InterPro"/>
</dbReference>